<dbReference type="KEGG" id="abs:AZOBR_p350056"/>
<geneLocation type="plasmid" evidence="1 2">
    <name>AZOBR_p3</name>
</geneLocation>
<dbReference type="Proteomes" id="UP000007319">
    <property type="component" value="Plasmid AZOBR_p3"/>
</dbReference>
<proteinExistence type="predicted"/>
<evidence type="ECO:0000313" key="2">
    <source>
        <dbReference type="Proteomes" id="UP000007319"/>
    </source>
</evidence>
<evidence type="ECO:0000313" key="1">
    <source>
        <dbReference type="EMBL" id="CCD03040.1"/>
    </source>
</evidence>
<gene>
    <name evidence="1" type="ORF">AZOBR_p350056</name>
</gene>
<protein>
    <submittedName>
        <fullName evidence="1">Uncharacterized protein</fullName>
    </submittedName>
</protein>
<dbReference type="AlphaFoldDB" id="A0A9P1NRU9"/>
<reference evidence="1 2" key="1">
    <citation type="journal article" date="2011" name="PLoS Genet.">
        <title>Azospirillum genomes reveal transition of bacteria from aquatic to terrestrial environments.</title>
        <authorList>
            <person name="Wisniewski-Dye F."/>
            <person name="Borziak K."/>
            <person name="Khalsa-Moyers G."/>
            <person name="Alexandre G."/>
            <person name="Sukharnikov L.O."/>
            <person name="Wuichet K."/>
            <person name="Hurst G.B."/>
            <person name="McDonald W.H."/>
            <person name="Robertson J.S."/>
            <person name="Barbe V."/>
            <person name="Calteau A."/>
            <person name="Rouy Z."/>
            <person name="Mangenot S."/>
            <person name="Prigent-Combaret C."/>
            <person name="Normand P."/>
            <person name="Boyer M."/>
            <person name="Siguier P."/>
            <person name="Dessaux Y."/>
            <person name="Elmerich C."/>
            <person name="Condemine G."/>
            <person name="Krishnen G."/>
            <person name="Kennedy I."/>
            <person name="Paterson A.H."/>
            <person name="Gonzalez V."/>
            <person name="Mavingui P."/>
            <person name="Zhulin I.B."/>
        </authorList>
    </citation>
    <scope>NUCLEOTIDE SEQUENCE [LARGE SCALE GENOMIC DNA]</scope>
    <source>
        <strain evidence="1 2">Sp245</strain>
    </source>
</reference>
<organism evidence="1 2">
    <name type="scientific">Azospirillum baldaniorum</name>
    <dbReference type="NCBI Taxonomy" id="1064539"/>
    <lineage>
        <taxon>Bacteria</taxon>
        <taxon>Pseudomonadati</taxon>
        <taxon>Pseudomonadota</taxon>
        <taxon>Alphaproteobacteria</taxon>
        <taxon>Rhodospirillales</taxon>
        <taxon>Azospirillaceae</taxon>
        <taxon>Azospirillum</taxon>
    </lineage>
</organism>
<sequence length="29" mass="3252">MRVCRLPMPRLQPSQLRLAPTTSAPATCR</sequence>
<name>A0A9P1NRU9_9PROT</name>
<keyword evidence="2" id="KW-1185">Reference proteome</keyword>
<keyword evidence="1" id="KW-0614">Plasmid</keyword>
<accession>A0A9P1NRU9</accession>
<dbReference type="EMBL" id="HE577330">
    <property type="protein sequence ID" value="CCD03040.1"/>
    <property type="molecule type" value="Genomic_DNA"/>
</dbReference>